<dbReference type="Proteomes" id="UP000284451">
    <property type="component" value="Unassembled WGS sequence"/>
</dbReference>
<accession>A0A443KHU9</accession>
<feature type="chain" id="PRO_5036112696" description="Lipoprotein" evidence="1">
    <location>
        <begin position="28"/>
        <end position="123"/>
    </location>
</feature>
<organism evidence="3 4">
    <name type="scientific">Paenirhodobacter populi</name>
    <dbReference type="NCBI Taxonomy" id="2306993"/>
    <lineage>
        <taxon>Bacteria</taxon>
        <taxon>Pseudomonadati</taxon>
        <taxon>Pseudomonadota</taxon>
        <taxon>Alphaproteobacteria</taxon>
        <taxon>Rhodobacterales</taxon>
        <taxon>Rhodobacter group</taxon>
        <taxon>Paenirhodobacter</taxon>
    </lineage>
</organism>
<name>A0A443KHU9_9RHOB</name>
<evidence type="ECO:0008006" key="6">
    <source>
        <dbReference type="Google" id="ProtNLM"/>
    </source>
</evidence>
<dbReference type="AlphaFoldDB" id="A0A443KHU9"/>
<proteinExistence type="predicted"/>
<reference evidence="4 5" key="2">
    <citation type="submission" date="2019-01" db="EMBL/GenBank/DDBJ databases">
        <authorList>
            <person name="Li Y."/>
        </authorList>
    </citation>
    <scope>NUCLEOTIDE SEQUENCE [LARGE SCALE GENOMIC DNA]</scope>
    <source>
        <strain evidence="3 4">07D10-4-3</strain>
        <strain evidence="2 5">D19-10-3-21</strain>
    </source>
</reference>
<dbReference type="PROSITE" id="PS51257">
    <property type="entry name" value="PROKAR_LIPOPROTEIN"/>
    <property type="match status" value="1"/>
</dbReference>
<dbReference type="Proteomes" id="UP000285295">
    <property type="component" value="Unassembled WGS sequence"/>
</dbReference>
<gene>
    <name evidence="3" type="ORF">D2T29_08935</name>
    <name evidence="2" type="ORF">D2T31_07900</name>
</gene>
<evidence type="ECO:0000256" key="1">
    <source>
        <dbReference type="SAM" id="SignalP"/>
    </source>
</evidence>
<evidence type="ECO:0000313" key="2">
    <source>
        <dbReference type="EMBL" id="RWR30335.1"/>
    </source>
</evidence>
<evidence type="ECO:0000313" key="3">
    <source>
        <dbReference type="EMBL" id="RWR32308.1"/>
    </source>
</evidence>
<dbReference type="EMBL" id="SAUX01000008">
    <property type="protein sequence ID" value="RWR30335.1"/>
    <property type="molecule type" value="Genomic_DNA"/>
</dbReference>
<dbReference type="EMBL" id="SAUY01000009">
    <property type="protein sequence ID" value="RWR32308.1"/>
    <property type="molecule type" value="Genomic_DNA"/>
</dbReference>
<protein>
    <recommendedName>
        <fullName evidence="6">Lipoprotein</fullName>
    </recommendedName>
</protein>
<evidence type="ECO:0000313" key="5">
    <source>
        <dbReference type="Proteomes" id="UP000285295"/>
    </source>
</evidence>
<reference evidence="4 5" key="1">
    <citation type="submission" date="2019-01" db="EMBL/GenBank/DDBJ databases">
        <title>Sinorhodobacter populi sp. nov. isolated from the symptomatic bark tissue of Populus euramericana canker.</title>
        <authorList>
            <person name="Xu G."/>
        </authorList>
    </citation>
    <scope>NUCLEOTIDE SEQUENCE [LARGE SCALE GENOMIC DNA]</scope>
    <source>
        <strain evidence="3 4">07D10-4-3</strain>
        <strain evidence="2 5">D19-10-3-21</strain>
    </source>
</reference>
<evidence type="ECO:0000313" key="4">
    <source>
        <dbReference type="Proteomes" id="UP000284451"/>
    </source>
</evidence>
<sequence>MKRVIPVLAVSALMLGGCAMEMPGVTAGESGAQHPLAPPVPQNVRAHALWQKQTGINGDSIAAIGGDTSQAYIYYDPIVANQAALAAAPAKLCASYGKQLASSYTTLPQDGEPGVKVIAVTCH</sequence>
<dbReference type="OrthoDB" id="7690023at2"/>
<comment type="caution">
    <text evidence="3">The sequence shown here is derived from an EMBL/GenBank/DDBJ whole genome shotgun (WGS) entry which is preliminary data.</text>
</comment>
<dbReference type="RefSeq" id="WP_128232139.1">
    <property type="nucleotide sequence ID" value="NZ_SAUX01000008.1"/>
</dbReference>
<keyword evidence="1" id="KW-0732">Signal</keyword>
<feature type="signal peptide" evidence="1">
    <location>
        <begin position="1"/>
        <end position="27"/>
    </location>
</feature>
<accession>A0A443KC73</accession>